<organism evidence="7">
    <name type="scientific">hydrothermal vent metagenome</name>
    <dbReference type="NCBI Taxonomy" id="652676"/>
    <lineage>
        <taxon>unclassified sequences</taxon>
        <taxon>metagenomes</taxon>
        <taxon>ecological metagenomes</taxon>
    </lineage>
</organism>
<feature type="domain" description="Methyl-accepting transducer" evidence="4">
    <location>
        <begin position="483"/>
        <end position="597"/>
    </location>
</feature>
<dbReference type="InterPro" id="IPR035965">
    <property type="entry name" value="PAS-like_dom_sf"/>
</dbReference>
<name>A0A3B0WBP7_9ZZZZ</name>
<dbReference type="GO" id="GO:0006935">
    <property type="term" value="P:chemotaxis"/>
    <property type="evidence" value="ECO:0007669"/>
    <property type="project" value="InterPro"/>
</dbReference>
<dbReference type="PANTHER" id="PTHR43531:SF14">
    <property type="entry name" value="METHYL-ACCEPTING CHEMOTAXIS PROTEIN I-RELATED"/>
    <property type="match status" value="1"/>
</dbReference>
<dbReference type="Gene3D" id="1.10.287.950">
    <property type="entry name" value="Methyl-accepting chemotaxis protein"/>
    <property type="match status" value="1"/>
</dbReference>
<dbReference type="InterPro" id="IPR003660">
    <property type="entry name" value="HAMP_dom"/>
</dbReference>
<feature type="domain" description="PAS" evidence="5">
    <location>
        <begin position="21"/>
        <end position="72"/>
    </location>
</feature>
<comment type="similarity">
    <text evidence="2">Belongs to the methyl-accepting chemotaxis (MCP) protein family.</text>
</comment>
<sequence>QPITNEEYVIPEGLTLVSKTDLAGNITECNDAFEAASGFSRAQLIGQPHNIIRHPDVPEAVFADLWVSLKAGETWSQIVKNRRANGGYYWVRANATPIYKKGKVSGYMSVRTPATEAEKQAATQAYQDIKAGKAKIRSARILYGIDWNKLNFFSKLSPQYQLPILMFLIYIIPLSIYAILNGHGVLTLLTIATLGLISPFLYGLKLQNVYRKTKEDLLTVASQEHLSNQWFDPKTPLGKMKTATRAVYLAAREQIEESAYQLDQSQLLQTAMDQVSTNIMITDANLCITYMNHDMVSFLEDKEASLQAVLPDFKVANLIGENIDVFHKEPSHQRGILNQLTEPYLGKINLEEIHLELYVIPVFNRAGIRTATIAEWRDKTAEVQLLQEVNSTIQSAKQGKLDVRIDLSRVDGVAKELSQSINDLLIAIEQPINETVKVAVSLSEGNLTQHIEGQYSGLFAVLQDSLNVAVDSLNSMIAQTKAATDAVNGGAEQIYQGSIDLNNRTQDQAASLEETASSMEEMTAAVKQNADNSREASTVTQTTAQQASSGVEVMLRAIDAMEQINTSSQKINDIIGLIDSIAFQTNLLALNAAVEAA</sequence>
<accession>A0A3B0WBP7</accession>
<proteinExistence type="inferred from homology"/>
<dbReference type="InterPro" id="IPR001610">
    <property type="entry name" value="PAC"/>
</dbReference>
<feature type="non-terminal residue" evidence="7">
    <location>
        <position position="1"/>
    </location>
</feature>
<dbReference type="InterPro" id="IPR004089">
    <property type="entry name" value="MCPsignal_dom"/>
</dbReference>
<dbReference type="SUPFAM" id="SSF55785">
    <property type="entry name" value="PYP-like sensor domain (PAS domain)"/>
    <property type="match status" value="1"/>
</dbReference>
<keyword evidence="3" id="KW-0472">Membrane</keyword>
<dbReference type="PRINTS" id="PR00260">
    <property type="entry name" value="CHEMTRNSDUCR"/>
</dbReference>
<dbReference type="Pfam" id="PF18947">
    <property type="entry name" value="HAMP_2"/>
    <property type="match status" value="1"/>
</dbReference>
<keyword evidence="3" id="KW-0812">Transmembrane</keyword>
<dbReference type="InterPro" id="IPR000014">
    <property type="entry name" value="PAS"/>
</dbReference>
<dbReference type="AlphaFoldDB" id="A0A3B0WBP7"/>
<dbReference type="Gene3D" id="3.30.450.20">
    <property type="entry name" value="PAS domain"/>
    <property type="match status" value="2"/>
</dbReference>
<dbReference type="GO" id="GO:0004888">
    <property type="term" value="F:transmembrane signaling receptor activity"/>
    <property type="evidence" value="ECO:0007669"/>
    <property type="project" value="InterPro"/>
</dbReference>
<dbReference type="SUPFAM" id="SSF58104">
    <property type="entry name" value="Methyl-accepting chemotaxis protein (MCP) signaling domain"/>
    <property type="match status" value="1"/>
</dbReference>
<evidence type="ECO:0000313" key="7">
    <source>
        <dbReference type="EMBL" id="VAW49840.1"/>
    </source>
</evidence>
<dbReference type="NCBIfam" id="TIGR00229">
    <property type="entry name" value="sensory_box"/>
    <property type="match status" value="1"/>
</dbReference>
<dbReference type="EMBL" id="UOFB01000398">
    <property type="protein sequence ID" value="VAW49840.1"/>
    <property type="molecule type" value="Genomic_DNA"/>
</dbReference>
<dbReference type="GO" id="GO:0005886">
    <property type="term" value="C:plasma membrane"/>
    <property type="evidence" value="ECO:0007669"/>
    <property type="project" value="TreeGrafter"/>
</dbReference>
<reference evidence="7" key="1">
    <citation type="submission" date="2018-06" db="EMBL/GenBank/DDBJ databases">
        <authorList>
            <person name="Zhirakovskaya E."/>
        </authorList>
    </citation>
    <scope>NUCLEOTIDE SEQUENCE</scope>
</reference>
<feature type="non-terminal residue" evidence="7">
    <location>
        <position position="597"/>
    </location>
</feature>
<keyword evidence="3" id="KW-1133">Transmembrane helix</keyword>
<evidence type="ECO:0000256" key="3">
    <source>
        <dbReference type="SAM" id="Phobius"/>
    </source>
</evidence>
<dbReference type="GO" id="GO:0007165">
    <property type="term" value="P:signal transduction"/>
    <property type="evidence" value="ECO:0007669"/>
    <property type="project" value="InterPro"/>
</dbReference>
<feature type="transmembrane region" description="Helical" evidence="3">
    <location>
        <begin position="186"/>
        <end position="204"/>
    </location>
</feature>
<feature type="transmembrane region" description="Helical" evidence="3">
    <location>
        <begin position="162"/>
        <end position="180"/>
    </location>
</feature>
<evidence type="ECO:0000256" key="1">
    <source>
        <dbReference type="ARBA" id="ARBA00022481"/>
    </source>
</evidence>
<protein>
    <submittedName>
        <fullName evidence="7">Methyl-accepting chemotaxis sensor/transducer protein</fullName>
    </submittedName>
</protein>
<dbReference type="InterPro" id="IPR013655">
    <property type="entry name" value="PAS_fold_3"/>
</dbReference>
<dbReference type="PROSITE" id="PS50111">
    <property type="entry name" value="CHEMOTAXIS_TRANSDUC_2"/>
    <property type="match status" value="1"/>
</dbReference>
<feature type="domain" description="HAMP" evidence="6">
    <location>
        <begin position="426"/>
        <end position="478"/>
    </location>
</feature>
<dbReference type="Pfam" id="PF00015">
    <property type="entry name" value="MCPsignal"/>
    <property type="match status" value="1"/>
</dbReference>
<dbReference type="CDD" id="cd00130">
    <property type="entry name" value="PAS"/>
    <property type="match status" value="1"/>
</dbReference>
<evidence type="ECO:0000259" key="5">
    <source>
        <dbReference type="PROSITE" id="PS50112"/>
    </source>
</evidence>
<dbReference type="SMART" id="SM00086">
    <property type="entry name" value="PAC"/>
    <property type="match status" value="1"/>
</dbReference>
<dbReference type="PROSITE" id="PS50885">
    <property type="entry name" value="HAMP"/>
    <property type="match status" value="1"/>
</dbReference>
<dbReference type="PANTHER" id="PTHR43531">
    <property type="entry name" value="PROTEIN ICFG"/>
    <property type="match status" value="1"/>
</dbReference>
<evidence type="ECO:0000256" key="2">
    <source>
        <dbReference type="ARBA" id="ARBA00029447"/>
    </source>
</evidence>
<dbReference type="InterPro" id="IPR051310">
    <property type="entry name" value="MCP_chemotaxis"/>
</dbReference>
<gene>
    <name evidence="7" type="ORF">MNBD_GAMMA04-591</name>
</gene>
<dbReference type="InterPro" id="IPR004090">
    <property type="entry name" value="Chemotax_Me-accpt_rcpt"/>
</dbReference>
<evidence type="ECO:0000259" key="6">
    <source>
        <dbReference type="PROSITE" id="PS50885"/>
    </source>
</evidence>
<dbReference type="Pfam" id="PF08447">
    <property type="entry name" value="PAS_3"/>
    <property type="match status" value="1"/>
</dbReference>
<keyword evidence="1" id="KW-0488">Methylation</keyword>
<evidence type="ECO:0000259" key="4">
    <source>
        <dbReference type="PROSITE" id="PS50111"/>
    </source>
</evidence>
<dbReference type="PROSITE" id="PS50112">
    <property type="entry name" value="PAS"/>
    <property type="match status" value="1"/>
</dbReference>